<reference evidence="2" key="1">
    <citation type="submission" date="2017-09" db="EMBL/GenBank/DDBJ databases">
        <title>Depth-based differentiation of microbial function through sediment-hosted aquifers and enrichment of novel symbionts in the deep terrestrial subsurface.</title>
        <authorList>
            <person name="Probst A.J."/>
            <person name="Ladd B."/>
            <person name="Jarett J.K."/>
            <person name="Geller-Mcgrath D.E."/>
            <person name="Sieber C.M.K."/>
            <person name="Emerson J.B."/>
            <person name="Anantharaman K."/>
            <person name="Thomas B.C."/>
            <person name="Malmstrom R."/>
            <person name="Stieglmeier M."/>
            <person name="Klingl A."/>
            <person name="Woyke T."/>
            <person name="Ryan C.M."/>
            <person name="Banfield J.F."/>
        </authorList>
    </citation>
    <scope>NUCLEOTIDE SEQUENCE [LARGE SCALE GENOMIC DNA]</scope>
</reference>
<dbReference type="Proteomes" id="UP000231569">
    <property type="component" value="Unassembled WGS sequence"/>
</dbReference>
<dbReference type="EMBL" id="PFEE01000078">
    <property type="protein sequence ID" value="PJE63368.1"/>
    <property type="molecule type" value="Genomic_DNA"/>
</dbReference>
<proteinExistence type="predicted"/>
<organism evidence="1 2">
    <name type="scientific">Candidatus Roizmanbacteria bacterium CG10_big_fil_rev_8_21_14_0_10_45_7</name>
    <dbReference type="NCBI Taxonomy" id="1974854"/>
    <lineage>
        <taxon>Bacteria</taxon>
        <taxon>Candidatus Roizmaniibacteriota</taxon>
    </lineage>
</organism>
<accession>A0A2M8KTV5</accession>
<dbReference type="AlphaFoldDB" id="A0A2M8KTV5"/>
<evidence type="ECO:0000313" key="1">
    <source>
        <dbReference type="EMBL" id="PJE63368.1"/>
    </source>
</evidence>
<protein>
    <submittedName>
        <fullName evidence="1">Uncharacterized protein</fullName>
    </submittedName>
</protein>
<evidence type="ECO:0000313" key="2">
    <source>
        <dbReference type="Proteomes" id="UP000231569"/>
    </source>
</evidence>
<gene>
    <name evidence="1" type="ORF">COU89_03680</name>
</gene>
<sequence>MGIDIQNIRKKEEFEAFIETIEQGARAHWVDIARAIGVNKDTITAWKRHPRSIRAISKGIQHALSEMERCGRNDWRMWLIKLKILGVDIDSKSTETSSQSGILPHITIDTMSR</sequence>
<name>A0A2M8KTV5_9BACT</name>
<comment type="caution">
    <text evidence="1">The sequence shown here is derived from an EMBL/GenBank/DDBJ whole genome shotgun (WGS) entry which is preliminary data.</text>
</comment>